<comment type="caution">
    <text evidence="2">The sequence shown here is derived from an EMBL/GenBank/DDBJ whole genome shotgun (WGS) entry which is preliminary data.</text>
</comment>
<keyword evidence="1" id="KW-1133">Transmembrane helix</keyword>
<dbReference type="Proteomes" id="UP001360953">
    <property type="component" value="Unassembled WGS sequence"/>
</dbReference>
<dbReference type="GeneID" id="92026534"/>
<protein>
    <submittedName>
        <fullName evidence="2">Uncharacterized protein</fullName>
    </submittedName>
</protein>
<name>A0ABR1LAL5_9PEZI</name>
<gene>
    <name evidence="2" type="ORF">J3D65DRAFT_101276</name>
</gene>
<sequence>MSRQTDVGVAHVEGQACMVAKVARVLESVAELASAVTLVPGRTVLRLAAANAPCGVKLPGLQPVRAHTWNIEREGRSHLLTPATLVVAFVVVVVVDVWLVGRLVAATRCHGCRHGDVAVWRVDCGGEEERGRGKFWSQSATSSGASGCRAGQEQERTHFCLMGLPPPADSTQEHHGTKALCYPYRQPWMHSSSTMRHGRGAFDC</sequence>
<reference evidence="2 3" key="1">
    <citation type="submission" date="2024-04" db="EMBL/GenBank/DDBJ databases">
        <title>Phyllosticta paracitricarpa is synonymous to the EU quarantine fungus P. citricarpa based on phylogenomic analyses.</title>
        <authorList>
            <consortium name="Lawrence Berkeley National Laboratory"/>
            <person name="Van ingen-buijs V.A."/>
            <person name="Van westerhoven A.C."/>
            <person name="Haridas S."/>
            <person name="Skiadas P."/>
            <person name="Martin F."/>
            <person name="Groenewald J.Z."/>
            <person name="Crous P.W."/>
            <person name="Seidl M.F."/>
        </authorList>
    </citation>
    <scope>NUCLEOTIDE SEQUENCE [LARGE SCALE GENOMIC DNA]</scope>
    <source>
        <strain evidence="2 3">CPC 17464</strain>
    </source>
</reference>
<evidence type="ECO:0000313" key="3">
    <source>
        <dbReference type="Proteomes" id="UP001360953"/>
    </source>
</evidence>
<evidence type="ECO:0000313" key="2">
    <source>
        <dbReference type="EMBL" id="KAK7532288.1"/>
    </source>
</evidence>
<accession>A0ABR1LAL5</accession>
<organism evidence="2 3">
    <name type="scientific">Phyllosticta citribraziliensis</name>
    <dbReference type="NCBI Taxonomy" id="989973"/>
    <lineage>
        <taxon>Eukaryota</taxon>
        <taxon>Fungi</taxon>
        <taxon>Dikarya</taxon>
        <taxon>Ascomycota</taxon>
        <taxon>Pezizomycotina</taxon>
        <taxon>Dothideomycetes</taxon>
        <taxon>Dothideomycetes incertae sedis</taxon>
        <taxon>Botryosphaeriales</taxon>
        <taxon>Phyllostictaceae</taxon>
        <taxon>Phyllosticta</taxon>
    </lineage>
</organism>
<proteinExistence type="predicted"/>
<keyword evidence="1" id="KW-0472">Membrane</keyword>
<dbReference type="RefSeq" id="XP_066651956.1">
    <property type="nucleotide sequence ID" value="XM_066793628.1"/>
</dbReference>
<keyword evidence="3" id="KW-1185">Reference proteome</keyword>
<feature type="transmembrane region" description="Helical" evidence="1">
    <location>
        <begin position="79"/>
        <end position="100"/>
    </location>
</feature>
<evidence type="ECO:0000256" key="1">
    <source>
        <dbReference type="SAM" id="Phobius"/>
    </source>
</evidence>
<keyword evidence="1" id="KW-0812">Transmembrane</keyword>
<dbReference type="EMBL" id="JBBPEH010000011">
    <property type="protein sequence ID" value="KAK7532288.1"/>
    <property type="molecule type" value="Genomic_DNA"/>
</dbReference>